<gene>
    <name evidence="1" type="ORF">LOK49_LG13G00321</name>
</gene>
<reference evidence="1 2" key="1">
    <citation type="journal article" date="2022" name="Plant J.">
        <title>Chromosome-level genome of Camellia lanceoleosa provides a valuable resource for understanding genome evolution and self-incompatibility.</title>
        <authorList>
            <person name="Gong W."/>
            <person name="Xiao S."/>
            <person name="Wang L."/>
            <person name="Liao Z."/>
            <person name="Chang Y."/>
            <person name="Mo W."/>
            <person name="Hu G."/>
            <person name="Li W."/>
            <person name="Zhao G."/>
            <person name="Zhu H."/>
            <person name="Hu X."/>
            <person name="Ji K."/>
            <person name="Xiang X."/>
            <person name="Song Q."/>
            <person name="Yuan D."/>
            <person name="Jin S."/>
            <person name="Zhang L."/>
        </authorList>
    </citation>
    <scope>NUCLEOTIDE SEQUENCE [LARGE SCALE GENOMIC DNA]</scope>
    <source>
        <strain evidence="1">SQ_2022a</strain>
    </source>
</reference>
<proteinExistence type="predicted"/>
<evidence type="ECO:0000313" key="2">
    <source>
        <dbReference type="Proteomes" id="UP001060215"/>
    </source>
</evidence>
<organism evidence="1 2">
    <name type="scientific">Camellia lanceoleosa</name>
    <dbReference type="NCBI Taxonomy" id="1840588"/>
    <lineage>
        <taxon>Eukaryota</taxon>
        <taxon>Viridiplantae</taxon>
        <taxon>Streptophyta</taxon>
        <taxon>Embryophyta</taxon>
        <taxon>Tracheophyta</taxon>
        <taxon>Spermatophyta</taxon>
        <taxon>Magnoliopsida</taxon>
        <taxon>eudicotyledons</taxon>
        <taxon>Gunneridae</taxon>
        <taxon>Pentapetalae</taxon>
        <taxon>asterids</taxon>
        <taxon>Ericales</taxon>
        <taxon>Theaceae</taxon>
        <taxon>Camellia</taxon>
    </lineage>
</organism>
<evidence type="ECO:0000313" key="1">
    <source>
        <dbReference type="EMBL" id="KAI7989640.1"/>
    </source>
</evidence>
<sequence length="130" mass="14116">MGGIYKAAGPGGYNIEPKAFKSAFPSQKFARMLRMCGREGIFIGTNVCVSSNKICTDSCKNQIVLRSNAKMGIDDLLEFPVRLENPHVISANQIWAGVVPAGLSGYSFNSSYQSRDSIEYKLELGNAIGM</sequence>
<dbReference type="Proteomes" id="UP001060215">
    <property type="component" value="Chromosome 14"/>
</dbReference>
<comment type="caution">
    <text evidence="1">The sequence shown here is derived from an EMBL/GenBank/DDBJ whole genome shotgun (WGS) entry which is preliminary data.</text>
</comment>
<protein>
    <submittedName>
        <fullName evidence="1">Uncharacterized protein</fullName>
    </submittedName>
</protein>
<keyword evidence="2" id="KW-1185">Reference proteome</keyword>
<name>A0ACC0FLQ5_9ERIC</name>
<accession>A0ACC0FLQ5</accession>
<dbReference type="EMBL" id="CM045771">
    <property type="protein sequence ID" value="KAI7989640.1"/>
    <property type="molecule type" value="Genomic_DNA"/>
</dbReference>